<name>A0AAN5Z0A3_FUSAU</name>
<organism evidence="4 5">
    <name type="scientific">Fusarium austroamericanum</name>
    <dbReference type="NCBI Taxonomy" id="282268"/>
    <lineage>
        <taxon>Eukaryota</taxon>
        <taxon>Fungi</taxon>
        <taxon>Dikarya</taxon>
        <taxon>Ascomycota</taxon>
        <taxon>Pezizomycotina</taxon>
        <taxon>Sordariomycetes</taxon>
        <taxon>Hypocreomycetidae</taxon>
        <taxon>Hypocreales</taxon>
        <taxon>Nectriaceae</taxon>
        <taxon>Fusarium</taxon>
    </lineage>
</organism>
<feature type="signal peptide" evidence="2">
    <location>
        <begin position="1"/>
        <end position="18"/>
    </location>
</feature>
<evidence type="ECO:0000256" key="2">
    <source>
        <dbReference type="SAM" id="SignalP"/>
    </source>
</evidence>
<reference evidence="4 5" key="1">
    <citation type="submission" date="2020-02" db="EMBL/GenBank/DDBJ databases">
        <title>Identification and distribution of gene clusters putatively required for synthesis of sphingolipid metabolism inhibitors in phylogenetically diverse species of the filamentous fungus Fusarium.</title>
        <authorList>
            <person name="Kim H.-S."/>
            <person name="Busman M."/>
            <person name="Brown D.W."/>
            <person name="Divon H."/>
            <person name="Uhlig S."/>
            <person name="Proctor R.H."/>
        </authorList>
    </citation>
    <scope>NUCLEOTIDE SEQUENCE [LARGE SCALE GENOMIC DNA]</scope>
    <source>
        <strain evidence="4 5">NRRL 2903</strain>
    </source>
</reference>
<dbReference type="SUPFAM" id="SSF48403">
    <property type="entry name" value="Ankyrin repeat"/>
    <property type="match status" value="1"/>
</dbReference>
<keyword evidence="1" id="KW-0677">Repeat</keyword>
<accession>A0AAN5Z0A3</accession>
<evidence type="ECO:0000313" key="5">
    <source>
        <dbReference type="Proteomes" id="UP000537989"/>
    </source>
</evidence>
<evidence type="ECO:0000259" key="3">
    <source>
        <dbReference type="Pfam" id="PF24883"/>
    </source>
</evidence>
<dbReference type="AlphaFoldDB" id="A0AAN5Z0A3"/>
<feature type="chain" id="PRO_5042849387" description="Nephrocystin 3-like N-terminal domain-containing protein" evidence="2">
    <location>
        <begin position="19"/>
        <end position="968"/>
    </location>
</feature>
<dbReference type="Pfam" id="PF24883">
    <property type="entry name" value="NPHP3_N"/>
    <property type="match status" value="1"/>
</dbReference>
<dbReference type="PANTHER" id="PTHR10039">
    <property type="entry name" value="AMELOGENIN"/>
    <property type="match status" value="1"/>
</dbReference>
<dbReference type="PANTHER" id="PTHR10039:SF14">
    <property type="entry name" value="NACHT DOMAIN-CONTAINING PROTEIN"/>
    <property type="match status" value="1"/>
</dbReference>
<dbReference type="InterPro" id="IPR027417">
    <property type="entry name" value="P-loop_NTPase"/>
</dbReference>
<comment type="caution">
    <text evidence="4">The sequence shown here is derived from an EMBL/GenBank/DDBJ whole genome shotgun (WGS) entry which is preliminary data.</text>
</comment>
<dbReference type="Gene3D" id="3.40.50.300">
    <property type="entry name" value="P-loop containing nucleotide triphosphate hydrolases"/>
    <property type="match status" value="1"/>
</dbReference>
<proteinExistence type="predicted"/>
<gene>
    <name evidence="4" type="ORF">FAUST_10743</name>
</gene>
<evidence type="ECO:0000313" key="4">
    <source>
        <dbReference type="EMBL" id="KAF5228944.1"/>
    </source>
</evidence>
<evidence type="ECO:0000256" key="1">
    <source>
        <dbReference type="ARBA" id="ARBA00022737"/>
    </source>
</evidence>
<keyword evidence="2" id="KW-0732">Signal</keyword>
<dbReference type="EMBL" id="JAAMOD010000434">
    <property type="protein sequence ID" value="KAF5228944.1"/>
    <property type="molecule type" value="Genomic_DNA"/>
</dbReference>
<protein>
    <recommendedName>
        <fullName evidence="3">Nephrocystin 3-like N-terminal domain-containing protein</fullName>
    </recommendedName>
</protein>
<dbReference type="InterPro" id="IPR056884">
    <property type="entry name" value="NPHP3-like_N"/>
</dbReference>
<feature type="domain" description="Nephrocystin 3-like N-terminal" evidence="3">
    <location>
        <begin position="173"/>
        <end position="348"/>
    </location>
</feature>
<dbReference type="Proteomes" id="UP000537989">
    <property type="component" value="Unassembled WGS sequence"/>
</dbReference>
<dbReference type="InterPro" id="IPR036770">
    <property type="entry name" value="Ankyrin_rpt-contain_sf"/>
</dbReference>
<keyword evidence="5" id="KW-1185">Reference proteome</keyword>
<dbReference type="Gene3D" id="1.25.40.20">
    <property type="entry name" value="Ankyrin repeat-containing domain"/>
    <property type="match status" value="1"/>
</dbReference>
<sequence>MQIVNLAALSVFIASSLAADCYGTEGIASRFIEGYWDARQKMCSNTECAYQQPCTVTTWKKYTAIGSSTIKIEISRKNTAGKAGFKDCWDATENIINQCIRDGDVYGGVWQANGQLYTMTSYGDVRKIIEDVFKIIDILKTIYELVNNFIKRWTPAMAVELLGAYPRVQVTDGTGQWILKNYQYRKWEQSRNGVLWINGLRCGKTGLAITIDDRFRARQHHQEPTFPAIQIAIVFCYHQIDGMRNLQDHMEILMSLWVQLVKSKPECRPDIAWINKFKDNHYTAIPTGKRRVKVQKELLQYALKHSGNTVLILDGLDEVPRTLQRRVIEDLRDIQRGNDDCRILITSRPYDSIARIFKNDPQVYMDAPDIDLTLYMEERFSRQDWDCHCEFKSLDIIKILLKKCQKSFILTQLIMDEVERADSKAHCERIISKLPATVDEAYRRGLNRLKAESSSDGLVDGLPCMSIQALFWVAFAPRPITGDQLEHALAIADSNPNSVSKVRMWRYRGIDSQTGKLVVVDPEYGRLVIAHKTLTSYLKKDETRFEFFLTIQEHIHEVQLNCLLADHTKSRVPAETKAKYLQQYPLLTYALSNWGTALERVLEPNTPLWRNTEAFLGTSFHEWNDIIKHQIIKGFMEKIGTPHSLPHVTRQQIVEFGSIDGLYWLVIFNLQGLVPFWIDVNTEGFDDVSPLDLTFNSFRYRESKVLISYFPGLNGTSAEMLQFLVRSGRVEDLRDAIRGGIDINHPCENGKRALDYALEMENEEIAELLRNNTAISNLHWPAEKTEVCPYPMNLREPIATPLISKEKDYDQEEMMSDGGIQEDLILEIPIHTKHPIRSIVFETITAARDECTEDRFRRPYMGLNRSGLSVALENQDGTRQIFTVQDNLHEIFVQGNLQDSEDFRLHTNIWNLSELDAWSTEKARFMRSIRESSILQIAAYSTNPSCYNRVKYIRVRMYGEEIHPSTQQ</sequence>
<dbReference type="SUPFAM" id="SSF52540">
    <property type="entry name" value="P-loop containing nucleoside triphosphate hydrolases"/>
    <property type="match status" value="1"/>
</dbReference>